<dbReference type="GO" id="GO:0050479">
    <property type="term" value="F:glyceryl-ether monooxygenase activity"/>
    <property type="evidence" value="ECO:0007669"/>
    <property type="project" value="TreeGrafter"/>
</dbReference>
<evidence type="ECO:0000256" key="5">
    <source>
        <dbReference type="ARBA" id="ARBA00023098"/>
    </source>
</evidence>
<accession>A0A8J2XSP4</accession>
<evidence type="ECO:0000256" key="8">
    <source>
        <dbReference type="SAM" id="Phobius"/>
    </source>
</evidence>
<sequence>METLSFYFQHIPSYQRSLILAGGLVLFWIIEGIIPLFRFQYHRVRHAGLNLFFTLTTVIVNFAFATLIIRAADYSTTHQTGVLWLIARWPVVPLWLLTLIGLMLLDLISAWFIHWLHHQIKWLWKFHLVHHSDTWVDTTTANRHHPGESLFRALFTLIAVIIVGSPVWMVFLYQSLSVLFSQFNHANISLPKWLDNVLALFIVSPDMHKVHHHYRRPLTDMNYGNIFSCWDRLFHTYRFVRDTKKLTYGIDTHPTEAENNRMGALLGMPFQEYRPPTSENSPIPTPQAAAPDATQTTAAPPSAHAGK</sequence>
<keyword evidence="5" id="KW-0443">Lipid metabolism</keyword>
<dbReference type="GO" id="GO:0016020">
    <property type="term" value="C:membrane"/>
    <property type="evidence" value="ECO:0007669"/>
    <property type="project" value="GOC"/>
</dbReference>
<dbReference type="GO" id="GO:0008610">
    <property type="term" value="P:lipid biosynthetic process"/>
    <property type="evidence" value="ECO:0007669"/>
    <property type="project" value="InterPro"/>
</dbReference>
<comment type="subcellular location">
    <subcellularLocation>
        <location evidence="1">Endomembrane system</location>
        <topology evidence="1">Multi-pass membrane protein</topology>
    </subcellularLocation>
</comment>
<dbReference type="EMBL" id="BMJC01000004">
    <property type="protein sequence ID" value="GGB10878.1"/>
    <property type="molecule type" value="Genomic_DNA"/>
</dbReference>
<proteinExistence type="predicted"/>
<evidence type="ECO:0000256" key="2">
    <source>
        <dbReference type="ARBA" id="ARBA00022692"/>
    </source>
</evidence>
<feature type="transmembrane region" description="Helical" evidence="8">
    <location>
        <begin position="49"/>
        <end position="72"/>
    </location>
</feature>
<evidence type="ECO:0000313" key="11">
    <source>
        <dbReference type="Proteomes" id="UP000607559"/>
    </source>
</evidence>
<keyword evidence="11" id="KW-1185">Reference proteome</keyword>
<feature type="domain" description="Fatty acid hydroxylase" evidence="9">
    <location>
        <begin position="100"/>
        <end position="236"/>
    </location>
</feature>
<organism evidence="10 11">
    <name type="scientific">Puia dinghuensis</name>
    <dbReference type="NCBI Taxonomy" id="1792502"/>
    <lineage>
        <taxon>Bacteria</taxon>
        <taxon>Pseudomonadati</taxon>
        <taxon>Bacteroidota</taxon>
        <taxon>Chitinophagia</taxon>
        <taxon>Chitinophagales</taxon>
        <taxon>Chitinophagaceae</taxon>
        <taxon>Puia</taxon>
    </lineage>
</organism>
<evidence type="ECO:0000313" key="10">
    <source>
        <dbReference type="EMBL" id="GGB10878.1"/>
    </source>
</evidence>
<dbReference type="GO" id="GO:0005506">
    <property type="term" value="F:iron ion binding"/>
    <property type="evidence" value="ECO:0007669"/>
    <property type="project" value="InterPro"/>
</dbReference>
<comment type="caution">
    <text evidence="10">The sequence shown here is derived from an EMBL/GenBank/DDBJ whole genome shotgun (WGS) entry which is preliminary data.</text>
</comment>
<feature type="transmembrane region" description="Helical" evidence="8">
    <location>
        <begin position="153"/>
        <end position="173"/>
    </location>
</feature>
<dbReference type="AlphaFoldDB" id="A0A8J2XSP4"/>
<gene>
    <name evidence="10" type="ORF">GCM10011511_38060</name>
</gene>
<feature type="transmembrane region" description="Helical" evidence="8">
    <location>
        <begin position="18"/>
        <end position="37"/>
    </location>
</feature>
<dbReference type="InterPro" id="IPR051689">
    <property type="entry name" value="Sterol_desaturase/TMEM195"/>
</dbReference>
<dbReference type="PANTHER" id="PTHR21624:SF1">
    <property type="entry name" value="ALKYLGLYCEROL MONOOXYGENASE"/>
    <property type="match status" value="1"/>
</dbReference>
<dbReference type="RefSeq" id="WP_188934642.1">
    <property type="nucleotide sequence ID" value="NZ_BMJC01000004.1"/>
</dbReference>
<keyword evidence="4" id="KW-0560">Oxidoreductase</keyword>
<keyword evidence="2 8" id="KW-0812">Transmembrane</keyword>
<feature type="transmembrane region" description="Helical" evidence="8">
    <location>
        <begin position="92"/>
        <end position="116"/>
    </location>
</feature>
<dbReference type="Proteomes" id="UP000607559">
    <property type="component" value="Unassembled WGS sequence"/>
</dbReference>
<feature type="region of interest" description="Disordered" evidence="7">
    <location>
        <begin position="271"/>
        <end position="307"/>
    </location>
</feature>
<reference evidence="10" key="1">
    <citation type="journal article" date="2014" name="Int. J. Syst. Evol. Microbiol.">
        <title>Complete genome sequence of Corynebacterium casei LMG S-19264T (=DSM 44701T), isolated from a smear-ripened cheese.</title>
        <authorList>
            <consortium name="US DOE Joint Genome Institute (JGI-PGF)"/>
            <person name="Walter F."/>
            <person name="Albersmeier A."/>
            <person name="Kalinowski J."/>
            <person name="Ruckert C."/>
        </authorList>
    </citation>
    <scope>NUCLEOTIDE SEQUENCE</scope>
    <source>
        <strain evidence="10">CGMCC 1.15448</strain>
    </source>
</reference>
<evidence type="ECO:0000256" key="3">
    <source>
        <dbReference type="ARBA" id="ARBA00022989"/>
    </source>
</evidence>
<evidence type="ECO:0000256" key="4">
    <source>
        <dbReference type="ARBA" id="ARBA00023002"/>
    </source>
</evidence>
<keyword evidence="6 8" id="KW-0472">Membrane</keyword>
<protein>
    <recommendedName>
        <fullName evidence="9">Fatty acid hydroxylase domain-containing protein</fullName>
    </recommendedName>
</protein>
<dbReference type="GO" id="GO:0012505">
    <property type="term" value="C:endomembrane system"/>
    <property type="evidence" value="ECO:0007669"/>
    <property type="project" value="UniProtKB-SubCell"/>
</dbReference>
<evidence type="ECO:0000256" key="6">
    <source>
        <dbReference type="ARBA" id="ARBA00023136"/>
    </source>
</evidence>
<feature type="compositionally biased region" description="Low complexity" evidence="7">
    <location>
        <begin position="286"/>
        <end position="307"/>
    </location>
</feature>
<reference evidence="10" key="2">
    <citation type="submission" date="2020-09" db="EMBL/GenBank/DDBJ databases">
        <authorList>
            <person name="Sun Q."/>
            <person name="Zhou Y."/>
        </authorList>
    </citation>
    <scope>NUCLEOTIDE SEQUENCE</scope>
    <source>
        <strain evidence="10">CGMCC 1.15448</strain>
    </source>
</reference>
<dbReference type="PANTHER" id="PTHR21624">
    <property type="entry name" value="STEROL DESATURASE-RELATED PROTEIN"/>
    <property type="match status" value="1"/>
</dbReference>
<evidence type="ECO:0000259" key="9">
    <source>
        <dbReference type="Pfam" id="PF04116"/>
    </source>
</evidence>
<evidence type="ECO:0000256" key="1">
    <source>
        <dbReference type="ARBA" id="ARBA00004127"/>
    </source>
</evidence>
<keyword evidence="3 8" id="KW-1133">Transmembrane helix</keyword>
<evidence type="ECO:0000256" key="7">
    <source>
        <dbReference type="SAM" id="MobiDB-lite"/>
    </source>
</evidence>
<name>A0A8J2XSP4_9BACT</name>
<dbReference type="GO" id="GO:0006643">
    <property type="term" value="P:membrane lipid metabolic process"/>
    <property type="evidence" value="ECO:0007669"/>
    <property type="project" value="TreeGrafter"/>
</dbReference>
<dbReference type="InterPro" id="IPR006694">
    <property type="entry name" value="Fatty_acid_hydroxylase"/>
</dbReference>
<dbReference type="Pfam" id="PF04116">
    <property type="entry name" value="FA_hydroxylase"/>
    <property type="match status" value="1"/>
</dbReference>